<keyword evidence="11" id="KW-1185">Reference proteome</keyword>
<evidence type="ECO:0000313" key="9">
    <source>
        <dbReference type="EMBL" id="TMP40201.1"/>
    </source>
</evidence>
<dbReference type="GO" id="GO:0004252">
    <property type="term" value="F:serine-type endopeptidase activity"/>
    <property type="evidence" value="ECO:0007669"/>
    <property type="project" value="UniProtKB-UniRule"/>
</dbReference>
<feature type="active site" description="Charge relay system" evidence="4 5">
    <location>
        <position position="435"/>
    </location>
</feature>
<dbReference type="Proteomes" id="UP000307706">
    <property type="component" value="Unassembled WGS sequence"/>
</dbReference>
<dbReference type="PROSITE" id="PS00138">
    <property type="entry name" value="SUBTILASE_SER"/>
    <property type="match status" value="1"/>
</dbReference>
<dbReference type="EMBL" id="PNCL01000141">
    <property type="protein sequence ID" value="TMP53805.1"/>
    <property type="molecule type" value="Genomic_DNA"/>
</dbReference>
<dbReference type="InterPro" id="IPR008979">
    <property type="entry name" value="Galactose-bd-like_sf"/>
</dbReference>
<feature type="active site" description="Charge relay system" evidence="4 5">
    <location>
        <position position="83"/>
    </location>
</feature>
<dbReference type="PROSITE" id="PS00136">
    <property type="entry name" value="SUBTILASE_ASP"/>
    <property type="match status" value="1"/>
</dbReference>
<evidence type="ECO:0000313" key="11">
    <source>
        <dbReference type="Proteomes" id="UP000305730"/>
    </source>
</evidence>
<evidence type="ECO:0000256" key="1">
    <source>
        <dbReference type="ARBA" id="ARBA00022670"/>
    </source>
</evidence>
<evidence type="ECO:0000256" key="4">
    <source>
        <dbReference type="PIRSR" id="PIRSR615500-1"/>
    </source>
</evidence>
<dbReference type="Pfam" id="PF01483">
    <property type="entry name" value="P_proprotein"/>
    <property type="match status" value="1"/>
</dbReference>
<dbReference type="GO" id="GO:0012505">
    <property type="term" value="C:endomembrane system"/>
    <property type="evidence" value="ECO:0007669"/>
    <property type="project" value="UniProtKB-ARBA"/>
</dbReference>
<gene>
    <name evidence="10" type="ORF">CWB96_20485</name>
    <name evidence="9" type="ORF">CWB97_19655</name>
</gene>
<dbReference type="OrthoDB" id="9790784at2"/>
<organism evidence="10 12">
    <name type="scientific">Pseudoalteromonas citrea</name>
    <dbReference type="NCBI Taxonomy" id="43655"/>
    <lineage>
        <taxon>Bacteria</taxon>
        <taxon>Pseudomonadati</taxon>
        <taxon>Pseudomonadota</taxon>
        <taxon>Gammaproteobacteria</taxon>
        <taxon>Alteromonadales</taxon>
        <taxon>Pseudoalteromonadaceae</taxon>
        <taxon>Pseudoalteromonas</taxon>
    </lineage>
</organism>
<dbReference type="InterPro" id="IPR022398">
    <property type="entry name" value="Peptidase_S8_His-AS"/>
</dbReference>
<dbReference type="PROSITE" id="PS00137">
    <property type="entry name" value="SUBTILASE_HIS"/>
    <property type="match status" value="1"/>
</dbReference>
<dbReference type="EMBL" id="PNCK01000090">
    <property type="protein sequence ID" value="TMP40201.1"/>
    <property type="molecule type" value="Genomic_DNA"/>
</dbReference>
<keyword evidence="2 5" id="KW-0378">Hydrolase</keyword>
<dbReference type="InterPro" id="IPR002884">
    <property type="entry name" value="P_dom"/>
</dbReference>
<evidence type="ECO:0000259" key="8">
    <source>
        <dbReference type="PROSITE" id="PS51829"/>
    </source>
</evidence>
<sequence length="708" mass="77512">MKNKLAFLTCAVSAALMFQANATTDRDYDNRWIDLKYDPLVQYQWNLLNNGTRAGTVAGVDLNLWQTHIWGHLGQDVKVAVIDSGVELSHPDLADNVIIDPNTNEDVSGSHGTMVGGIIAAVMNDIGARGVAPSAKIISYSNFGGAVDNHAQWKVSHGDDGDINAHTITDEIRVFNQSYGVSQAISIPYEYAQTISTASGEQVLLIDQADRMRVLEQVSTSNVLDPREATFVKSAGNGYTGTRVHAFGDNGLIFKGHSNPGDNNFGLPWHNSNVDFEQANYWNLTVSALNADGKLSSYSSVGSNVFLTAPGGNDQGTPGHVTPTLTCELLELRGELDTNTFNRIACANIDAIDTLYVISEKYRALYGKDFMLLAHLQESDTQVSVQDKQAISASFGANTNDLAFLVFLQIRNPTISIVGYMASRAEYSYSMNGTSSAAPNTSGAIALMLSAAEQQNHDLSARDIRHLLARTATKIDPNYQDILVGDVVGLEGWSQNNAQESVSYSPYYGFGLVDVDKAVELIRRHAIIDLPSELIMTPWHGIDSQKNIAISDDAQTVTDTVSIDEDLFVEAVQVRVDIDHTRISDLKIELESPSGTRSILMSPYNNLVGRAISKYQGVDVTKDVLYNGYNDHLMLSYKFWNEKSNAMNGEWKLHITDISNTDRNFVLNQTNGPTVTINNENNADAGTLKGWSLRVIGHKEKVTKKKSQ</sequence>
<dbReference type="InterPro" id="IPR000209">
    <property type="entry name" value="Peptidase_S8/S53_dom"/>
</dbReference>
<feature type="signal peptide" evidence="7">
    <location>
        <begin position="1"/>
        <end position="22"/>
    </location>
</feature>
<evidence type="ECO:0000313" key="12">
    <source>
        <dbReference type="Proteomes" id="UP000307706"/>
    </source>
</evidence>
<reference evidence="11 12" key="1">
    <citation type="submission" date="2017-12" db="EMBL/GenBank/DDBJ databases">
        <authorList>
            <person name="Paulsen S."/>
            <person name="Gram L.K."/>
        </authorList>
    </citation>
    <scope>NUCLEOTIDE SEQUENCE [LARGE SCALE GENOMIC DNA]</scope>
    <source>
        <strain evidence="10 12">S2231</strain>
        <strain evidence="9 11">S2233</strain>
    </source>
</reference>
<dbReference type="InterPro" id="IPR015500">
    <property type="entry name" value="Peptidase_S8_subtilisin-rel"/>
</dbReference>
<accession>A0A5S3XIK2</accession>
<dbReference type="SUPFAM" id="SSF49785">
    <property type="entry name" value="Galactose-binding domain-like"/>
    <property type="match status" value="1"/>
</dbReference>
<reference evidence="10" key="3">
    <citation type="submission" date="2019-09" db="EMBL/GenBank/DDBJ databases">
        <title>Co-occurence of chitin degradation, pigmentation and bioactivity in marine Pseudoalteromonas.</title>
        <authorList>
            <person name="Sonnenschein E.C."/>
            <person name="Bech P.K."/>
        </authorList>
    </citation>
    <scope>NUCLEOTIDE SEQUENCE</scope>
    <source>
        <strain evidence="10">S2231</strain>
        <strain evidence="9">S2233</strain>
    </source>
</reference>
<dbReference type="GO" id="GO:0005737">
    <property type="term" value="C:cytoplasm"/>
    <property type="evidence" value="ECO:0007669"/>
    <property type="project" value="UniProtKB-ARBA"/>
</dbReference>
<dbReference type="InterPro" id="IPR023828">
    <property type="entry name" value="Peptidase_S8_Ser-AS"/>
</dbReference>
<keyword evidence="7" id="KW-0732">Signal</keyword>
<dbReference type="AlphaFoldDB" id="A0A5S3XIK2"/>
<dbReference type="PANTHER" id="PTHR42884:SF14">
    <property type="entry name" value="NEUROENDOCRINE CONVERTASE 1"/>
    <property type="match status" value="1"/>
</dbReference>
<dbReference type="InterPro" id="IPR036852">
    <property type="entry name" value="Peptidase_S8/S53_dom_sf"/>
</dbReference>
<dbReference type="Proteomes" id="UP000305730">
    <property type="component" value="Unassembled WGS sequence"/>
</dbReference>
<dbReference type="PANTHER" id="PTHR42884">
    <property type="entry name" value="PROPROTEIN CONVERTASE SUBTILISIN/KEXIN-RELATED"/>
    <property type="match status" value="1"/>
</dbReference>
<comment type="caution">
    <text evidence="10">The sequence shown here is derived from an EMBL/GenBank/DDBJ whole genome shotgun (WGS) entry which is preliminary data.</text>
</comment>
<name>A0A5S3XIK2_9GAMM</name>
<evidence type="ECO:0000256" key="5">
    <source>
        <dbReference type="PROSITE-ProRule" id="PRU01240"/>
    </source>
</evidence>
<keyword evidence="3 5" id="KW-0720">Serine protease</keyword>
<evidence type="ECO:0000256" key="3">
    <source>
        <dbReference type="ARBA" id="ARBA00022825"/>
    </source>
</evidence>
<evidence type="ECO:0000256" key="2">
    <source>
        <dbReference type="ARBA" id="ARBA00022801"/>
    </source>
</evidence>
<evidence type="ECO:0000256" key="7">
    <source>
        <dbReference type="SAM" id="SignalP"/>
    </source>
</evidence>
<evidence type="ECO:0000256" key="6">
    <source>
        <dbReference type="RuleBase" id="RU003355"/>
    </source>
</evidence>
<dbReference type="RefSeq" id="WP_138598316.1">
    <property type="nucleotide sequence ID" value="NZ_PNCK01000090.1"/>
</dbReference>
<reference evidence="11 12" key="2">
    <citation type="submission" date="2019-06" db="EMBL/GenBank/DDBJ databases">
        <title>Co-occurence of chitin degradation, pigmentation and bioactivity in marine Pseudoalteromonas.</title>
        <authorList>
            <person name="Sonnenschein E.C."/>
            <person name="Bech P.K."/>
        </authorList>
    </citation>
    <scope>NUCLEOTIDE SEQUENCE [LARGE SCALE GENOMIC DNA]</scope>
    <source>
        <strain evidence="12">S2231</strain>
        <strain evidence="11">S2233</strain>
    </source>
</reference>
<dbReference type="GO" id="GO:0016020">
    <property type="term" value="C:membrane"/>
    <property type="evidence" value="ECO:0007669"/>
    <property type="project" value="TreeGrafter"/>
</dbReference>
<dbReference type="SUPFAM" id="SSF52743">
    <property type="entry name" value="Subtilisin-like"/>
    <property type="match status" value="1"/>
</dbReference>
<keyword evidence="1 5" id="KW-0645">Protease</keyword>
<feature type="chain" id="PRO_5024419327" evidence="7">
    <location>
        <begin position="23"/>
        <end position="708"/>
    </location>
</feature>
<dbReference type="PROSITE" id="PS51892">
    <property type="entry name" value="SUBTILASE"/>
    <property type="match status" value="1"/>
</dbReference>
<dbReference type="GO" id="GO:0016485">
    <property type="term" value="P:protein processing"/>
    <property type="evidence" value="ECO:0007669"/>
    <property type="project" value="TreeGrafter"/>
</dbReference>
<feature type="active site" description="Charge relay system" evidence="4 5">
    <location>
        <position position="111"/>
    </location>
</feature>
<dbReference type="Pfam" id="PF00082">
    <property type="entry name" value="Peptidase_S8"/>
    <property type="match status" value="2"/>
</dbReference>
<dbReference type="Gene3D" id="3.40.50.200">
    <property type="entry name" value="Peptidase S8/S53 domain"/>
    <property type="match status" value="1"/>
</dbReference>
<feature type="domain" description="P/Homo B" evidence="8">
    <location>
        <begin position="530"/>
        <end position="701"/>
    </location>
</feature>
<dbReference type="PRINTS" id="PR00723">
    <property type="entry name" value="SUBTILISIN"/>
</dbReference>
<dbReference type="PROSITE" id="PS51829">
    <property type="entry name" value="P_HOMO_B"/>
    <property type="match status" value="1"/>
</dbReference>
<evidence type="ECO:0000313" key="10">
    <source>
        <dbReference type="EMBL" id="TMP53805.1"/>
    </source>
</evidence>
<proteinExistence type="inferred from homology"/>
<dbReference type="Gene3D" id="2.60.120.260">
    <property type="entry name" value="Galactose-binding domain-like"/>
    <property type="match status" value="1"/>
</dbReference>
<comment type="similarity">
    <text evidence="5 6">Belongs to the peptidase S8 family.</text>
</comment>
<protein>
    <submittedName>
        <fullName evidence="10">Peptidase S8</fullName>
    </submittedName>
</protein>
<dbReference type="InterPro" id="IPR023827">
    <property type="entry name" value="Peptidase_S8_Asp-AS"/>
</dbReference>